<proteinExistence type="predicted"/>
<organism evidence="1 2">
    <name type="scientific">Bradyrhizobium elkanii</name>
    <dbReference type="NCBI Taxonomy" id="29448"/>
    <lineage>
        <taxon>Bacteria</taxon>
        <taxon>Pseudomonadati</taxon>
        <taxon>Pseudomonadota</taxon>
        <taxon>Alphaproteobacteria</taxon>
        <taxon>Hyphomicrobiales</taxon>
        <taxon>Nitrobacteraceae</taxon>
        <taxon>Bradyrhizobium</taxon>
    </lineage>
</organism>
<reference evidence="1 2" key="1">
    <citation type="submission" date="2024-07" db="EMBL/GenBank/DDBJ databases">
        <title>Genomic Encyclopedia of Type Strains, Phase V (KMG-V): Genome sequencing to study the core and pangenomes of soil and plant-associated prokaryotes.</title>
        <authorList>
            <person name="Whitman W."/>
        </authorList>
    </citation>
    <scope>NUCLEOTIDE SEQUENCE [LARGE SCALE GENOMIC DNA]</scope>
    <source>
        <strain evidence="1 2">USDA 415</strain>
    </source>
</reference>
<comment type="caution">
    <text evidence="1">The sequence shown here is derived from an EMBL/GenBank/DDBJ whole genome shotgun (WGS) entry which is preliminary data.</text>
</comment>
<dbReference type="Proteomes" id="UP001565471">
    <property type="component" value="Unassembled WGS sequence"/>
</dbReference>
<sequence length="66" mass="6942">MQPHMENPATRPACGAPNSDLAGASICSEYKSPTLHSLQARRLTRRAAVSMALAIAIVPFLHGEGA</sequence>
<accession>A0ABV4F179</accession>
<dbReference type="EMBL" id="JBGBZA010000002">
    <property type="protein sequence ID" value="MEY9317187.1"/>
    <property type="molecule type" value="Genomic_DNA"/>
</dbReference>
<protein>
    <submittedName>
        <fullName evidence="1">Uncharacterized protein</fullName>
    </submittedName>
</protein>
<gene>
    <name evidence="1" type="ORF">ABIF29_003986</name>
</gene>
<name>A0ABV4F179_BRAEL</name>
<evidence type="ECO:0000313" key="2">
    <source>
        <dbReference type="Proteomes" id="UP001565471"/>
    </source>
</evidence>
<evidence type="ECO:0000313" key="1">
    <source>
        <dbReference type="EMBL" id="MEY9317187.1"/>
    </source>
</evidence>
<keyword evidence="2" id="KW-1185">Reference proteome</keyword>